<dbReference type="EnsemblMetazoa" id="Aqu2.1.39519_001">
    <property type="protein sequence ID" value="Aqu2.1.39519_001"/>
    <property type="gene ID" value="Aqu2.1.39519"/>
</dbReference>
<reference evidence="5" key="1">
    <citation type="submission" date="2017-05" db="UniProtKB">
        <authorList>
            <consortium name="EnsemblMetazoa"/>
        </authorList>
    </citation>
    <scope>IDENTIFICATION</scope>
</reference>
<feature type="domain" description="PHD-type" evidence="4">
    <location>
        <begin position="126"/>
        <end position="163"/>
    </location>
</feature>
<evidence type="ECO:0000256" key="3">
    <source>
        <dbReference type="ARBA" id="ARBA00022833"/>
    </source>
</evidence>
<evidence type="ECO:0000256" key="1">
    <source>
        <dbReference type="ARBA" id="ARBA00022723"/>
    </source>
</evidence>
<dbReference type="InterPro" id="IPR011011">
    <property type="entry name" value="Znf_FYVE_PHD"/>
</dbReference>
<proteinExistence type="predicted"/>
<protein>
    <recommendedName>
        <fullName evidence="4">PHD-type domain-containing protein</fullName>
    </recommendedName>
</protein>
<evidence type="ECO:0000259" key="4">
    <source>
        <dbReference type="Pfam" id="PF00628"/>
    </source>
</evidence>
<dbReference type="AlphaFoldDB" id="A0A1X7VI75"/>
<accession>A0A1X7VI75</accession>
<dbReference type="Gene3D" id="3.30.40.10">
    <property type="entry name" value="Zinc/RING finger domain, C3HC4 (zinc finger)"/>
    <property type="match status" value="1"/>
</dbReference>
<dbReference type="GO" id="GO:0008270">
    <property type="term" value="F:zinc ion binding"/>
    <property type="evidence" value="ECO:0007669"/>
    <property type="project" value="UniProtKB-KW"/>
</dbReference>
<dbReference type="SUPFAM" id="SSF57903">
    <property type="entry name" value="FYVE/PHD zinc finger"/>
    <property type="match status" value="1"/>
</dbReference>
<organism evidence="5">
    <name type="scientific">Amphimedon queenslandica</name>
    <name type="common">Sponge</name>
    <dbReference type="NCBI Taxonomy" id="400682"/>
    <lineage>
        <taxon>Eukaryota</taxon>
        <taxon>Metazoa</taxon>
        <taxon>Porifera</taxon>
        <taxon>Demospongiae</taxon>
        <taxon>Heteroscleromorpha</taxon>
        <taxon>Haplosclerida</taxon>
        <taxon>Niphatidae</taxon>
        <taxon>Amphimedon</taxon>
    </lineage>
</organism>
<dbReference type="InterPro" id="IPR013083">
    <property type="entry name" value="Znf_RING/FYVE/PHD"/>
</dbReference>
<dbReference type="InterPro" id="IPR019787">
    <property type="entry name" value="Znf_PHD-finger"/>
</dbReference>
<name>A0A1X7VI75_AMPQE</name>
<keyword evidence="2" id="KW-0863">Zinc-finger</keyword>
<sequence>MEPLPESLHNIIHYDEAVNDNTQSADDIVEANADNCLHLTSSEMIIPTGTAGVNYGEFVEENVVLNALDGIVIEESYVEVDPNNLCSGVADENISLEKIHKFFTDDAWTCVLSTVDTKKMDIFVSCICKKHRNSWDGNSMMVYCDHCLEWYHWSCARVTEEPEATK</sequence>
<evidence type="ECO:0000313" key="5">
    <source>
        <dbReference type="EnsemblMetazoa" id="Aqu2.1.39519_001"/>
    </source>
</evidence>
<dbReference type="InParanoid" id="A0A1X7VI75"/>
<dbReference type="Pfam" id="PF00628">
    <property type="entry name" value="PHD"/>
    <property type="match status" value="1"/>
</dbReference>
<keyword evidence="1" id="KW-0479">Metal-binding</keyword>
<keyword evidence="3" id="KW-0862">Zinc</keyword>
<evidence type="ECO:0000256" key="2">
    <source>
        <dbReference type="ARBA" id="ARBA00022771"/>
    </source>
</evidence>